<dbReference type="SUPFAM" id="SSF53649">
    <property type="entry name" value="Alkaline phosphatase-like"/>
    <property type="match status" value="1"/>
</dbReference>
<proteinExistence type="predicted"/>
<dbReference type="EMBL" id="JADFTS010000003">
    <property type="protein sequence ID" value="KAF9613989.1"/>
    <property type="molecule type" value="Genomic_DNA"/>
</dbReference>
<evidence type="ECO:0008006" key="3">
    <source>
        <dbReference type="Google" id="ProtNLM"/>
    </source>
</evidence>
<dbReference type="Gene3D" id="3.30.1360.180">
    <property type="match status" value="1"/>
</dbReference>
<comment type="caution">
    <text evidence="1">The sequence shown here is derived from an EMBL/GenBank/DDBJ whole genome shotgun (WGS) entry which is preliminary data.</text>
</comment>
<dbReference type="FunFam" id="3.30.1360.180:FF:000002">
    <property type="entry name" value="Alkaline-phosphatase-like family protein"/>
    <property type="match status" value="1"/>
</dbReference>
<dbReference type="GO" id="GO:0005773">
    <property type="term" value="C:vacuole"/>
    <property type="evidence" value="ECO:0007669"/>
    <property type="project" value="TreeGrafter"/>
</dbReference>
<organism evidence="1 2">
    <name type="scientific">Coptis chinensis</name>
    <dbReference type="NCBI Taxonomy" id="261450"/>
    <lineage>
        <taxon>Eukaryota</taxon>
        <taxon>Viridiplantae</taxon>
        <taxon>Streptophyta</taxon>
        <taxon>Embryophyta</taxon>
        <taxon>Tracheophyta</taxon>
        <taxon>Spermatophyta</taxon>
        <taxon>Magnoliopsida</taxon>
        <taxon>Ranunculales</taxon>
        <taxon>Ranunculaceae</taxon>
        <taxon>Coptidoideae</taxon>
        <taxon>Coptis</taxon>
    </lineage>
</organism>
<dbReference type="Gene3D" id="3.40.720.10">
    <property type="entry name" value="Alkaline Phosphatase, subunit A"/>
    <property type="match status" value="1"/>
</dbReference>
<gene>
    <name evidence="1" type="ORF">IFM89_014789</name>
</gene>
<dbReference type="Proteomes" id="UP000631114">
    <property type="component" value="Unassembled WGS sequence"/>
</dbReference>
<dbReference type="InterPro" id="IPR002591">
    <property type="entry name" value="Phosphodiest/P_Trfase"/>
</dbReference>
<dbReference type="GO" id="GO:0016787">
    <property type="term" value="F:hydrolase activity"/>
    <property type="evidence" value="ECO:0007669"/>
    <property type="project" value="UniProtKB-ARBA"/>
</dbReference>
<accession>A0A835M4V0</accession>
<dbReference type="Pfam" id="PF01663">
    <property type="entry name" value="Phosphodiest"/>
    <property type="match status" value="1"/>
</dbReference>
<dbReference type="PANTHER" id="PTHR10151">
    <property type="entry name" value="ECTONUCLEOTIDE PYROPHOSPHATASE/PHOSPHODIESTERASE"/>
    <property type="match status" value="1"/>
</dbReference>
<dbReference type="AlphaFoldDB" id="A0A835M4V0"/>
<name>A0A835M4V0_9MAGN</name>
<reference evidence="1 2" key="1">
    <citation type="submission" date="2020-10" db="EMBL/GenBank/DDBJ databases">
        <title>The Coptis chinensis genome and diversification of protoberbering-type alkaloids.</title>
        <authorList>
            <person name="Wang B."/>
            <person name="Shu S."/>
            <person name="Song C."/>
            <person name="Liu Y."/>
        </authorList>
    </citation>
    <scope>NUCLEOTIDE SEQUENCE [LARGE SCALE GENOMIC DNA]</scope>
    <source>
        <strain evidence="1">HL-2020</strain>
        <tissue evidence="1">Leaf</tissue>
    </source>
</reference>
<sequence>MVSYLLCLGEMELRGIFTCDCQYWEVEEFGRRAVEDILMVNATRITLPYKTVGKAPIRLYFFSLLGTFLVRIDTSIAGRLGDGASRTDSCCVDCGQEVEQSTFLQDVHLWRRRFSSHGLTPPQLAMGNWCENLFLMPCVGSFGSCITSVYSENYDPNLENTKERIEAATVVQLDQRRAFNLCYEGHEVLLFGIYPQLERQLLAVYKRNGTEAETGLIPVFPTLTFPNHYSIVTGLYPAYHGIIANWFTDPNSGETFTKRSQEPHWWLGEPLWQTVVKDGLIAATYFWPGSEVKKGSWNCPPKYCQPFNKKVPFEERVDTVLGYFDLPSDEIPSFMTVYFQDPDSQGHRVGPDHPEITEAVANIDRIIGKLITGLEKRGVFDDVNIIMVGDHGMVGTCDGKSLYLEDLAPWIEIPESWVQSYYPLLAIRPPAAVSPALVVKNMTEGLNSSTVRNGKNLKMFLKEDFPARLHYSANYRISPIIGLLDEGFMVEQRNLSQRTCAGAHGYDNAYFSMRTIFIGHGPKFAKGRKVPSFENVQIYNMVTSILNIQGASNNGTDSFANFVLLPNR</sequence>
<keyword evidence="2" id="KW-1185">Reference proteome</keyword>
<evidence type="ECO:0000313" key="1">
    <source>
        <dbReference type="EMBL" id="KAF9613989.1"/>
    </source>
</evidence>
<dbReference type="InterPro" id="IPR017850">
    <property type="entry name" value="Alkaline_phosphatase_core_sf"/>
</dbReference>
<protein>
    <recommendedName>
        <fullName evidence="3">Ectonucleotide pyrophosphatase/phosphodiesterase family member 3</fullName>
    </recommendedName>
</protein>
<dbReference type="CDD" id="cd16018">
    <property type="entry name" value="Enpp"/>
    <property type="match status" value="1"/>
</dbReference>
<evidence type="ECO:0000313" key="2">
    <source>
        <dbReference type="Proteomes" id="UP000631114"/>
    </source>
</evidence>
<dbReference type="PANTHER" id="PTHR10151:SF120">
    <property type="entry name" value="BIS(5'-ADENOSYL)-TRIPHOSPHATASE"/>
    <property type="match status" value="1"/>
</dbReference>
<dbReference type="OrthoDB" id="415411at2759"/>